<dbReference type="GO" id="GO:0003729">
    <property type="term" value="F:mRNA binding"/>
    <property type="evidence" value="ECO:0007669"/>
    <property type="project" value="InterPro"/>
</dbReference>
<evidence type="ECO:0000313" key="2">
    <source>
        <dbReference type="EMBL" id="KAK5045746.1"/>
    </source>
</evidence>
<dbReference type="GO" id="GO:0005634">
    <property type="term" value="C:nucleus"/>
    <property type="evidence" value="ECO:0007669"/>
    <property type="project" value="TreeGrafter"/>
</dbReference>
<sequence>MALAMQSTMSSAQDADLMDIDIDMDLGEHVTTLDEEFQLEEGEEPSFVPTGAQVAQANSDLIPAIYTEDPGLEPQWNKVHIRGVDDLHTRDIVTFAHDHFGSDQAEKPEVYIQWVDDTSANICFKDSETAKNAHLAFLQRPISAQELINAPFELRTAKPLTTRPASMLVVRVAQAQDRKAKNARDASRYYLLHPDQDPTDRMRREFANSRGGGRSDNGDYRRRRFDDREYRRRRDNDHDAGGEDFSANMYDDAPATDGEPTARGRDLFSRVSKGRRRSASPTARTRNSDEIDISDSEDDRTQRRRTNNGYRDRTDRSSRNNAGKELFGDSGTTTRKSQPGSGGLHSDRIELFPSKASTNTHLDTDTSMTTTPSRPQNDPANVRANAAAAKRLKADLLNAAQTSPRGGGHHRRSHAMDAKNAEDLAERFGRKSISLDSTKSLRNNLPNSGVELFPSEGGGGGGGLNIKGSAGNGNGNSNGNGNGNGFNIKGSGGLSIKGRADVKELFPGQYDRSGGNAGKELFDQPVRERRQRRQARDLFD</sequence>
<dbReference type="GO" id="GO:0000340">
    <property type="term" value="F:RNA 7-methylguanosine cap binding"/>
    <property type="evidence" value="ECO:0007669"/>
    <property type="project" value="InterPro"/>
</dbReference>
<reference evidence="2 3" key="1">
    <citation type="submission" date="2023-08" db="EMBL/GenBank/DDBJ databases">
        <title>Black Yeasts Isolated from many extreme environments.</title>
        <authorList>
            <person name="Coleine C."/>
            <person name="Stajich J.E."/>
            <person name="Selbmann L."/>
        </authorList>
    </citation>
    <scope>NUCLEOTIDE SEQUENCE [LARGE SCALE GENOMIC DNA]</scope>
    <source>
        <strain evidence="2 3">CCFEE 5792</strain>
    </source>
</reference>
<feature type="compositionally biased region" description="Basic and acidic residues" evidence="1">
    <location>
        <begin position="177"/>
        <end position="187"/>
    </location>
</feature>
<comment type="caution">
    <text evidence="2">The sequence shown here is derived from an EMBL/GenBank/DDBJ whole genome shotgun (WGS) entry which is preliminary data.</text>
</comment>
<dbReference type="InterPro" id="IPR019416">
    <property type="entry name" value="NCBP3"/>
</dbReference>
<protein>
    <submittedName>
        <fullName evidence="2">Uncharacterized protein</fullName>
    </submittedName>
</protein>
<evidence type="ECO:0000256" key="1">
    <source>
        <dbReference type="SAM" id="MobiDB-lite"/>
    </source>
</evidence>
<feature type="region of interest" description="Disordered" evidence="1">
    <location>
        <begin position="505"/>
        <end position="540"/>
    </location>
</feature>
<organism evidence="2 3">
    <name type="scientific">Exophiala bonariae</name>
    <dbReference type="NCBI Taxonomy" id="1690606"/>
    <lineage>
        <taxon>Eukaryota</taxon>
        <taxon>Fungi</taxon>
        <taxon>Dikarya</taxon>
        <taxon>Ascomycota</taxon>
        <taxon>Pezizomycotina</taxon>
        <taxon>Eurotiomycetes</taxon>
        <taxon>Chaetothyriomycetidae</taxon>
        <taxon>Chaetothyriales</taxon>
        <taxon>Herpotrichiellaceae</taxon>
        <taxon>Exophiala</taxon>
    </lineage>
</organism>
<feature type="compositionally biased region" description="Low complexity" evidence="1">
    <location>
        <begin position="358"/>
        <end position="371"/>
    </location>
</feature>
<feature type="compositionally biased region" description="Basic and acidic residues" evidence="1">
    <location>
        <begin position="520"/>
        <end position="540"/>
    </location>
</feature>
<gene>
    <name evidence="2" type="ORF">LTR84_008838</name>
</gene>
<dbReference type="Proteomes" id="UP001358417">
    <property type="component" value="Unassembled WGS sequence"/>
</dbReference>
<feature type="compositionally biased region" description="Polar residues" evidence="1">
    <location>
        <begin position="330"/>
        <end position="339"/>
    </location>
</feature>
<dbReference type="EMBL" id="JAVRRD010000034">
    <property type="protein sequence ID" value="KAK5045746.1"/>
    <property type="molecule type" value="Genomic_DNA"/>
</dbReference>
<feature type="region of interest" description="Disordered" evidence="1">
    <location>
        <begin position="177"/>
        <end position="387"/>
    </location>
</feature>
<feature type="compositionally biased region" description="Basic and acidic residues" evidence="1">
    <location>
        <begin position="194"/>
        <end position="207"/>
    </location>
</feature>
<dbReference type="RefSeq" id="XP_064701357.1">
    <property type="nucleotide sequence ID" value="XM_064852382.1"/>
</dbReference>
<dbReference type="Pfam" id="PF10309">
    <property type="entry name" value="NCBP3"/>
    <property type="match status" value="1"/>
</dbReference>
<keyword evidence="3" id="KW-1185">Reference proteome</keyword>
<accession>A0AAV9MYN8</accession>
<dbReference type="PANTHER" id="PTHR16291">
    <property type="entry name" value="NUCLEAR CAP-BINDING PROTEIN SUBUNIT 3"/>
    <property type="match status" value="1"/>
</dbReference>
<feature type="compositionally biased region" description="Basic and acidic residues" evidence="1">
    <location>
        <begin position="216"/>
        <end position="241"/>
    </location>
</feature>
<dbReference type="GeneID" id="89977000"/>
<evidence type="ECO:0000313" key="3">
    <source>
        <dbReference type="Proteomes" id="UP001358417"/>
    </source>
</evidence>
<name>A0AAV9MYN8_9EURO</name>
<dbReference type="PANTHER" id="PTHR16291:SF0">
    <property type="entry name" value="NUCLEAR CAP-BINDING PROTEIN SUBUNIT 3"/>
    <property type="match status" value="1"/>
</dbReference>
<dbReference type="AlphaFoldDB" id="A0AAV9MYN8"/>
<proteinExistence type="predicted"/>